<dbReference type="InterPro" id="IPR036116">
    <property type="entry name" value="FN3_sf"/>
</dbReference>
<dbReference type="RefSeq" id="WP_225417732.1">
    <property type="nucleotide sequence ID" value="NZ_BEXA01000008.1"/>
</dbReference>
<dbReference type="SUPFAM" id="SSF49265">
    <property type="entry name" value="Fibronectin type III"/>
    <property type="match status" value="1"/>
</dbReference>
<feature type="domain" description="Fibronectin type-III" evidence="2">
    <location>
        <begin position="72"/>
        <end position="169"/>
    </location>
</feature>
<reference evidence="3 4" key="1">
    <citation type="submission" date="2017-11" db="EMBL/GenBank/DDBJ databases">
        <title>Draft Genome Sequence of Lactobacillus curieae NBRC 111893 isolated from Koso, a Japanese sugar-Vegetable Fermented Beverage.</title>
        <authorList>
            <person name="Chiou T.Y."/>
            <person name="Oshima K."/>
            <person name="Suda W."/>
            <person name="Hattori M."/>
            <person name="Takahashi T."/>
        </authorList>
    </citation>
    <scope>NUCLEOTIDE SEQUENCE [LARGE SCALE GENOMIC DNA]</scope>
    <source>
        <strain evidence="3 4">NBRC111893</strain>
    </source>
</reference>
<evidence type="ECO:0000313" key="4">
    <source>
        <dbReference type="Proteomes" id="UP000286974"/>
    </source>
</evidence>
<feature type="compositionally biased region" description="Basic and acidic residues" evidence="1">
    <location>
        <begin position="175"/>
        <end position="189"/>
    </location>
</feature>
<dbReference type="InterPro" id="IPR013783">
    <property type="entry name" value="Ig-like_fold"/>
</dbReference>
<evidence type="ECO:0000259" key="2">
    <source>
        <dbReference type="PROSITE" id="PS50853"/>
    </source>
</evidence>
<comment type="caution">
    <text evidence="3">The sequence shown here is derived from an EMBL/GenBank/DDBJ whole genome shotgun (WGS) entry which is preliminary data.</text>
</comment>
<proteinExistence type="predicted"/>
<gene>
    <name evidence="3" type="ORF">NBRC111893_2419</name>
</gene>
<keyword evidence="4" id="KW-1185">Reference proteome</keyword>
<evidence type="ECO:0000313" key="3">
    <source>
        <dbReference type="EMBL" id="GAY74273.1"/>
    </source>
</evidence>
<feature type="compositionally biased region" description="Low complexity" evidence="1">
    <location>
        <begin position="150"/>
        <end position="173"/>
    </location>
</feature>
<protein>
    <recommendedName>
        <fullName evidence="2">Fibronectin type-III domain-containing protein</fullName>
    </recommendedName>
</protein>
<dbReference type="Gene3D" id="2.60.40.10">
    <property type="entry name" value="Immunoglobulins"/>
    <property type="match status" value="1"/>
</dbReference>
<name>A0A401FPK0_9LACO</name>
<organism evidence="3 4">
    <name type="scientific">Lentilactobacillus kosonis</name>
    <dbReference type="NCBI Taxonomy" id="2810561"/>
    <lineage>
        <taxon>Bacteria</taxon>
        <taxon>Bacillati</taxon>
        <taxon>Bacillota</taxon>
        <taxon>Bacilli</taxon>
        <taxon>Lactobacillales</taxon>
        <taxon>Lactobacillaceae</taxon>
        <taxon>Lentilactobacillus</taxon>
    </lineage>
</organism>
<evidence type="ECO:0000256" key="1">
    <source>
        <dbReference type="SAM" id="MobiDB-lite"/>
    </source>
</evidence>
<sequence length="189" mass="18934">MADAKDLSLLAFKKGDDTPVATGEKGTGLVDITGLKPGTVVNDGDYQVANSDGTTLSGKVDVPGWTVALPSVPTAPTISAIAIDGGFDYTITPDAKNATENVDKYTVHYTAEGGKEQTQDVPYVAGNVTGSISGLTDGTAVNVAVTAHNAGGDSTESSAVAVTPVAAQPTAPEDVTPKPTDDGAKVSAN</sequence>
<dbReference type="AlphaFoldDB" id="A0A401FPK0"/>
<dbReference type="EMBL" id="BEXA01000008">
    <property type="protein sequence ID" value="GAY74273.1"/>
    <property type="molecule type" value="Genomic_DNA"/>
</dbReference>
<dbReference type="Proteomes" id="UP000286974">
    <property type="component" value="Unassembled WGS sequence"/>
</dbReference>
<dbReference type="CDD" id="cd00063">
    <property type="entry name" value="FN3"/>
    <property type="match status" value="1"/>
</dbReference>
<feature type="region of interest" description="Disordered" evidence="1">
    <location>
        <begin position="150"/>
        <end position="189"/>
    </location>
</feature>
<dbReference type="InterPro" id="IPR003961">
    <property type="entry name" value="FN3_dom"/>
</dbReference>
<dbReference type="PROSITE" id="PS50853">
    <property type="entry name" value="FN3"/>
    <property type="match status" value="1"/>
</dbReference>
<accession>A0A401FPK0</accession>